<dbReference type="Proteomes" id="UP001217500">
    <property type="component" value="Chromosome"/>
</dbReference>
<dbReference type="Pfam" id="PF06580">
    <property type="entry name" value="His_kinase"/>
    <property type="match status" value="1"/>
</dbReference>
<gene>
    <name evidence="3" type="ORF">PH603_05715</name>
</gene>
<evidence type="ECO:0000313" key="4">
    <source>
        <dbReference type="Proteomes" id="UP001217500"/>
    </source>
</evidence>
<evidence type="ECO:0000256" key="1">
    <source>
        <dbReference type="SAM" id="Phobius"/>
    </source>
</evidence>
<reference evidence="3" key="1">
    <citation type="submission" date="2023-01" db="EMBL/GenBank/DDBJ databases">
        <title>The genome sequence of Kordiimonadaceae bacterium 6D33.</title>
        <authorList>
            <person name="Liu Y."/>
        </authorList>
    </citation>
    <scope>NUCLEOTIDE SEQUENCE</scope>
    <source>
        <strain evidence="3">6D33</strain>
    </source>
</reference>
<evidence type="ECO:0000313" key="3">
    <source>
        <dbReference type="EMBL" id="WCL55252.1"/>
    </source>
</evidence>
<feature type="transmembrane region" description="Helical" evidence="1">
    <location>
        <begin position="83"/>
        <end position="108"/>
    </location>
</feature>
<sequence length="358" mass="39434">MTQQTPTRWLAIILTCAAGWGAVAIFMTFAQSADAMQRGGAGATLADLSQNLFYFLPLVLLSAALHRHFTVRPDTSLKPARMAFVYALTILVFLPAFLIYEAVVTLFFAGQPLADIGNTMLVQSRMGWWIDFMIVTGAFALHAAIAAWLQIRERERSLALEREENLKLRLSLLQGQLEPHFLFNALSGVSALVRRGESAPALTALSQVSDLLRYAVRASRDAGASVADEMKFIEGYLAIQQLRFGDRLRLDLQQGPADWSSIPCPPLLLHPLVENAIRHGLEPRDDACRIDIRLSLEDSMVQFEVFNDMGHSEAGNGVGHAATRQRLTALFGEQGTLTADVEDGRYHATLRFPAGEIA</sequence>
<evidence type="ECO:0000259" key="2">
    <source>
        <dbReference type="Pfam" id="PF06580"/>
    </source>
</evidence>
<keyword evidence="3" id="KW-0808">Transferase</keyword>
<dbReference type="SUPFAM" id="SSF55874">
    <property type="entry name" value="ATPase domain of HSP90 chaperone/DNA topoisomerase II/histidine kinase"/>
    <property type="match status" value="1"/>
</dbReference>
<keyword evidence="3" id="KW-0418">Kinase</keyword>
<organism evidence="3 4">
    <name type="scientific">Gimibacter soli</name>
    <dbReference type="NCBI Taxonomy" id="3024400"/>
    <lineage>
        <taxon>Bacteria</taxon>
        <taxon>Pseudomonadati</taxon>
        <taxon>Pseudomonadota</taxon>
        <taxon>Alphaproteobacteria</taxon>
        <taxon>Kordiimonadales</taxon>
        <taxon>Temperatibacteraceae</taxon>
        <taxon>Gimibacter</taxon>
    </lineage>
</organism>
<keyword evidence="1" id="KW-0812">Transmembrane</keyword>
<dbReference type="RefSeq" id="WP_289505037.1">
    <property type="nucleotide sequence ID" value="NZ_CP116805.1"/>
</dbReference>
<proteinExistence type="predicted"/>
<feature type="transmembrane region" description="Helical" evidence="1">
    <location>
        <begin position="128"/>
        <end position="149"/>
    </location>
</feature>
<dbReference type="GO" id="GO:0016020">
    <property type="term" value="C:membrane"/>
    <property type="evidence" value="ECO:0007669"/>
    <property type="project" value="InterPro"/>
</dbReference>
<accession>A0AAE9XS15</accession>
<name>A0AAE9XS15_9PROT</name>
<dbReference type="KEGG" id="gso:PH603_05715"/>
<dbReference type="InterPro" id="IPR010559">
    <property type="entry name" value="Sig_transdc_His_kin_internal"/>
</dbReference>
<dbReference type="InterPro" id="IPR050640">
    <property type="entry name" value="Bact_2-comp_sensor_kinase"/>
</dbReference>
<dbReference type="EMBL" id="CP116805">
    <property type="protein sequence ID" value="WCL55252.1"/>
    <property type="molecule type" value="Genomic_DNA"/>
</dbReference>
<keyword evidence="4" id="KW-1185">Reference proteome</keyword>
<dbReference type="GO" id="GO:0000155">
    <property type="term" value="F:phosphorelay sensor kinase activity"/>
    <property type="evidence" value="ECO:0007669"/>
    <property type="project" value="InterPro"/>
</dbReference>
<keyword evidence="1" id="KW-0472">Membrane</keyword>
<protein>
    <submittedName>
        <fullName evidence="3">Histidine kinase</fullName>
    </submittedName>
</protein>
<dbReference type="AlphaFoldDB" id="A0AAE9XS15"/>
<keyword evidence="1" id="KW-1133">Transmembrane helix</keyword>
<dbReference type="PANTHER" id="PTHR34220">
    <property type="entry name" value="SENSOR HISTIDINE KINASE YPDA"/>
    <property type="match status" value="1"/>
</dbReference>
<feature type="transmembrane region" description="Helical" evidence="1">
    <location>
        <begin position="52"/>
        <end position="71"/>
    </location>
</feature>
<feature type="transmembrane region" description="Helical" evidence="1">
    <location>
        <begin position="9"/>
        <end position="32"/>
    </location>
</feature>
<dbReference type="InterPro" id="IPR036890">
    <property type="entry name" value="HATPase_C_sf"/>
</dbReference>
<feature type="domain" description="Signal transduction histidine kinase internal region" evidence="2">
    <location>
        <begin position="169"/>
        <end position="248"/>
    </location>
</feature>
<dbReference type="Gene3D" id="3.30.565.10">
    <property type="entry name" value="Histidine kinase-like ATPase, C-terminal domain"/>
    <property type="match status" value="1"/>
</dbReference>
<dbReference type="PANTHER" id="PTHR34220:SF7">
    <property type="entry name" value="SENSOR HISTIDINE KINASE YPDA"/>
    <property type="match status" value="1"/>
</dbReference>